<evidence type="ECO:0000313" key="3">
    <source>
        <dbReference type="Proteomes" id="UP001285354"/>
    </source>
</evidence>
<feature type="compositionally biased region" description="Basic and acidic residues" evidence="1">
    <location>
        <begin position="179"/>
        <end position="198"/>
    </location>
</feature>
<name>A0AAD9T6L0_9HELO</name>
<organism evidence="2 3">
    <name type="scientific">Diplocarpon rosae</name>
    <dbReference type="NCBI Taxonomy" id="946125"/>
    <lineage>
        <taxon>Eukaryota</taxon>
        <taxon>Fungi</taxon>
        <taxon>Dikarya</taxon>
        <taxon>Ascomycota</taxon>
        <taxon>Pezizomycotina</taxon>
        <taxon>Leotiomycetes</taxon>
        <taxon>Helotiales</taxon>
        <taxon>Drepanopezizaceae</taxon>
        <taxon>Diplocarpon</taxon>
    </lineage>
</organism>
<gene>
    <name evidence="2" type="ORF">QTJ16_000817</name>
</gene>
<evidence type="ECO:0000313" key="2">
    <source>
        <dbReference type="EMBL" id="KAK2629997.1"/>
    </source>
</evidence>
<feature type="region of interest" description="Disordered" evidence="1">
    <location>
        <begin position="156"/>
        <end position="207"/>
    </location>
</feature>
<reference evidence="2" key="1">
    <citation type="submission" date="2023-06" db="EMBL/GenBank/DDBJ databases">
        <title>Draft genome of Marssonina rosae.</title>
        <authorList>
            <person name="Cheng Q."/>
        </authorList>
    </citation>
    <scope>NUCLEOTIDE SEQUENCE</scope>
    <source>
        <strain evidence="2">R4</strain>
    </source>
</reference>
<dbReference type="AlphaFoldDB" id="A0AAD9T6L0"/>
<keyword evidence="3" id="KW-1185">Reference proteome</keyword>
<proteinExistence type="predicted"/>
<comment type="caution">
    <text evidence="2">The sequence shown here is derived from an EMBL/GenBank/DDBJ whole genome shotgun (WGS) entry which is preliminary data.</text>
</comment>
<evidence type="ECO:0000256" key="1">
    <source>
        <dbReference type="SAM" id="MobiDB-lite"/>
    </source>
</evidence>
<dbReference type="Proteomes" id="UP001285354">
    <property type="component" value="Unassembled WGS sequence"/>
</dbReference>
<dbReference type="EMBL" id="JAUBYV010000001">
    <property type="protein sequence ID" value="KAK2629997.1"/>
    <property type="molecule type" value="Genomic_DNA"/>
</dbReference>
<accession>A0AAD9T6L0</accession>
<sequence length="207" mass="22407">MTAFPPQRSVTSIPVAQEIALKYLSAYLEATKSSPHLLPNARLEPSGPTAGSSNSSITIHNLQRVEAGLRGEQLAPTVVLEETNMPSGNGIYEGKNVGQGNLVGEGWMDLDEYQREQSLEGRELGNDVLQGPPQSVWGLGVDYHGDDGDRDAVAAASRNNSEATKKHKVGATAGISKNPIDKDARKEEKKARLKQEQRLKHKKKEAS</sequence>
<protein>
    <submittedName>
        <fullName evidence="2">Uncharacterized protein</fullName>
    </submittedName>
</protein>